<name>A0A0F9KYT0_9ZZZZ</name>
<evidence type="ECO:0000313" key="2">
    <source>
        <dbReference type="EMBL" id="KKM87464.1"/>
    </source>
</evidence>
<dbReference type="InterPro" id="IPR052541">
    <property type="entry name" value="SQRD"/>
</dbReference>
<comment type="caution">
    <text evidence="2">The sequence shown here is derived from an EMBL/GenBank/DDBJ whole genome shotgun (WGS) entry which is preliminary data.</text>
</comment>
<gene>
    <name evidence="2" type="ORF">LCGC14_1268690</name>
</gene>
<dbReference type="PANTHER" id="PTHR43755:SF1">
    <property type="entry name" value="FAD-DEPENDENT PYRIDINE NUCLEOTIDE-DISULPHIDE OXIDOREDUCTASE"/>
    <property type="match status" value="1"/>
</dbReference>
<accession>A0A0F9KYT0</accession>
<dbReference type="GO" id="GO:0016491">
    <property type="term" value="F:oxidoreductase activity"/>
    <property type="evidence" value="ECO:0007669"/>
    <property type="project" value="InterPro"/>
</dbReference>
<dbReference type="Gene3D" id="3.50.50.60">
    <property type="entry name" value="FAD/NAD(P)-binding domain"/>
    <property type="match status" value="2"/>
</dbReference>
<dbReference type="EMBL" id="LAZR01007098">
    <property type="protein sequence ID" value="KKM87464.1"/>
    <property type="molecule type" value="Genomic_DNA"/>
</dbReference>
<evidence type="ECO:0000259" key="1">
    <source>
        <dbReference type="Pfam" id="PF07992"/>
    </source>
</evidence>
<sequence>MEKTSRIAILGGGIGGLVCASELNHRAGSKAEITVFDRSDYHTYQPAFLHLALGERKLDKIRRPLEKLKKQGINFLSGDIFRIDQENMVINAEHGDFEFDYMVISLGTQLDPGALNGFEDNALNLYTADGAARIKEALGSFESGKIVIAVSSMPYKCPAAPYEMAFLINAYLKKKKRRENVEISIITPEPQPMPVAGAEIGQNLVNMLEAHDIEYLPKQKITSIDEKQVALEKKRVKADLIIGIPPHSCPEVIKDAGMTGKSGWLEVDRHTLKTKHENIYAIGDNTHIGLANGKA</sequence>
<dbReference type="PANTHER" id="PTHR43755">
    <property type="match status" value="1"/>
</dbReference>
<dbReference type="AlphaFoldDB" id="A0A0F9KYT0"/>
<proteinExistence type="predicted"/>
<dbReference type="SUPFAM" id="SSF51905">
    <property type="entry name" value="FAD/NAD(P)-binding domain"/>
    <property type="match status" value="2"/>
</dbReference>
<reference evidence="2" key="1">
    <citation type="journal article" date="2015" name="Nature">
        <title>Complex archaea that bridge the gap between prokaryotes and eukaryotes.</title>
        <authorList>
            <person name="Spang A."/>
            <person name="Saw J.H."/>
            <person name="Jorgensen S.L."/>
            <person name="Zaremba-Niedzwiedzka K."/>
            <person name="Martijn J."/>
            <person name="Lind A.E."/>
            <person name="van Eijk R."/>
            <person name="Schleper C."/>
            <person name="Guy L."/>
            <person name="Ettema T.J."/>
        </authorList>
    </citation>
    <scope>NUCLEOTIDE SEQUENCE</scope>
</reference>
<dbReference type="InterPro" id="IPR023753">
    <property type="entry name" value="FAD/NAD-binding_dom"/>
</dbReference>
<feature type="non-terminal residue" evidence="2">
    <location>
        <position position="295"/>
    </location>
</feature>
<protein>
    <recommendedName>
        <fullName evidence="1">FAD/NAD(P)-binding domain-containing protein</fullName>
    </recommendedName>
</protein>
<dbReference type="InterPro" id="IPR036188">
    <property type="entry name" value="FAD/NAD-bd_sf"/>
</dbReference>
<organism evidence="2">
    <name type="scientific">marine sediment metagenome</name>
    <dbReference type="NCBI Taxonomy" id="412755"/>
    <lineage>
        <taxon>unclassified sequences</taxon>
        <taxon>metagenomes</taxon>
        <taxon>ecological metagenomes</taxon>
    </lineage>
</organism>
<feature type="domain" description="FAD/NAD(P)-binding" evidence="1">
    <location>
        <begin position="6"/>
        <end position="286"/>
    </location>
</feature>
<dbReference type="Pfam" id="PF07992">
    <property type="entry name" value="Pyr_redox_2"/>
    <property type="match status" value="1"/>
</dbReference>